<keyword evidence="3" id="KW-0630">Potassium</keyword>
<name>A0A0G3W8H2_9CLOT</name>
<evidence type="ECO:0000256" key="3">
    <source>
        <dbReference type="ARBA" id="ARBA00022958"/>
    </source>
</evidence>
<dbReference type="PANTHER" id="PTHR43833:SF5">
    <property type="entry name" value="TRK SYSTEM POTASSIUM UPTAKE PROTEIN TRKA"/>
    <property type="match status" value="1"/>
</dbReference>
<dbReference type="Pfam" id="PF02254">
    <property type="entry name" value="TrkA_N"/>
    <property type="match status" value="1"/>
</dbReference>
<dbReference type="PRINTS" id="PR00335">
    <property type="entry name" value="KUPTAKETRKA"/>
</dbReference>
<dbReference type="EMBL" id="CP009687">
    <property type="protein sequence ID" value="AKL94653.1"/>
    <property type="molecule type" value="Genomic_DNA"/>
</dbReference>
<keyword evidence="1" id="KW-0813">Transport</keyword>
<dbReference type="InterPro" id="IPR003148">
    <property type="entry name" value="RCK_N"/>
</dbReference>
<keyword evidence="4" id="KW-0406">Ion transport</keyword>
<dbReference type="InterPro" id="IPR036291">
    <property type="entry name" value="NAD(P)-bd_dom_sf"/>
</dbReference>
<evidence type="ECO:0000256" key="4">
    <source>
        <dbReference type="ARBA" id="ARBA00023065"/>
    </source>
</evidence>
<proteinExistence type="predicted"/>
<keyword evidence="2" id="KW-0633">Potassium transport</keyword>
<sequence>MKKNNMEYIIVVGCGRTGSHLANLLSKAGKSVVIIDKEEKKFQKLSEEFSGFMLEADAIEIDVLEQAKIAKADVLITAAADDSTNMMIAQVATKIYEVPLVLARVIDPAEIPVYEALEIQIISPTILSAQLLYELIVGKHKEEK</sequence>
<dbReference type="PROSITE" id="PS51201">
    <property type="entry name" value="RCK_N"/>
    <property type="match status" value="1"/>
</dbReference>
<evidence type="ECO:0000313" key="6">
    <source>
        <dbReference type="EMBL" id="AKL94653.1"/>
    </source>
</evidence>
<dbReference type="InterPro" id="IPR006036">
    <property type="entry name" value="K_uptake_TrkA"/>
</dbReference>
<dbReference type="Proteomes" id="UP000035704">
    <property type="component" value="Chromosome"/>
</dbReference>
<organism evidence="6 7">
    <name type="scientific">Clostridium aceticum</name>
    <dbReference type="NCBI Taxonomy" id="84022"/>
    <lineage>
        <taxon>Bacteria</taxon>
        <taxon>Bacillati</taxon>
        <taxon>Bacillota</taxon>
        <taxon>Clostridia</taxon>
        <taxon>Eubacteriales</taxon>
        <taxon>Clostridiaceae</taxon>
        <taxon>Clostridium</taxon>
    </lineage>
</organism>
<dbReference type="SUPFAM" id="SSF51735">
    <property type="entry name" value="NAD(P)-binding Rossmann-fold domains"/>
    <property type="match status" value="1"/>
</dbReference>
<gene>
    <name evidence="6" type="primary">trkA1</name>
    <name evidence="6" type="ORF">CACET_c11880</name>
</gene>
<dbReference type="AlphaFoldDB" id="A0A0G3W8H2"/>
<evidence type="ECO:0000256" key="2">
    <source>
        <dbReference type="ARBA" id="ARBA00022538"/>
    </source>
</evidence>
<dbReference type="Gene3D" id="3.40.50.720">
    <property type="entry name" value="NAD(P)-binding Rossmann-like Domain"/>
    <property type="match status" value="1"/>
</dbReference>
<dbReference type="PANTHER" id="PTHR43833">
    <property type="entry name" value="POTASSIUM CHANNEL PROTEIN 2-RELATED-RELATED"/>
    <property type="match status" value="1"/>
</dbReference>
<feature type="domain" description="RCK N-terminal" evidence="5">
    <location>
        <begin position="6"/>
        <end position="123"/>
    </location>
</feature>
<dbReference type="GO" id="GO:0005886">
    <property type="term" value="C:plasma membrane"/>
    <property type="evidence" value="ECO:0007669"/>
    <property type="project" value="InterPro"/>
</dbReference>
<dbReference type="STRING" id="84022.CACET_c11880"/>
<evidence type="ECO:0000313" key="7">
    <source>
        <dbReference type="Proteomes" id="UP000035704"/>
    </source>
</evidence>
<accession>A0A0G3W8H2</accession>
<dbReference type="RefSeq" id="WP_052661492.1">
    <property type="nucleotide sequence ID" value="NZ_CP009687.1"/>
</dbReference>
<evidence type="ECO:0000256" key="1">
    <source>
        <dbReference type="ARBA" id="ARBA00022448"/>
    </source>
</evidence>
<dbReference type="KEGG" id="cace:CACET_c11880"/>
<dbReference type="InterPro" id="IPR050721">
    <property type="entry name" value="Trk_Ktr_HKT_K-transport"/>
</dbReference>
<dbReference type="OrthoDB" id="9775180at2"/>
<protein>
    <submittedName>
        <fullName evidence="6">Trk system potassium uptake protein TrkA</fullName>
    </submittedName>
</protein>
<dbReference type="GO" id="GO:0015079">
    <property type="term" value="F:potassium ion transmembrane transporter activity"/>
    <property type="evidence" value="ECO:0007669"/>
    <property type="project" value="InterPro"/>
</dbReference>
<evidence type="ECO:0000259" key="5">
    <source>
        <dbReference type="PROSITE" id="PS51201"/>
    </source>
</evidence>
<dbReference type="PATRIC" id="fig|84022.6.peg.1171"/>
<keyword evidence="7" id="KW-1185">Reference proteome</keyword>
<reference evidence="6 7" key="1">
    <citation type="submission" date="2014-10" db="EMBL/GenBank/DDBJ databases">
        <title>Genome sequence of Clostridium aceticum DSM 1496.</title>
        <authorList>
            <person name="Poehlein A."/>
            <person name="Schiel-Bengelsdorf B."/>
            <person name="Gottschalk G."/>
            <person name="Duerre P."/>
            <person name="Daniel R."/>
        </authorList>
    </citation>
    <scope>NUCLEOTIDE SEQUENCE [LARGE SCALE GENOMIC DNA]</scope>
    <source>
        <strain evidence="6 7">DSM 1496</strain>
    </source>
</reference>